<dbReference type="Pfam" id="PF04754">
    <property type="entry name" value="Transposase_31"/>
    <property type="match status" value="1"/>
</dbReference>
<dbReference type="AlphaFoldDB" id="A0A3S1AV64"/>
<evidence type="ECO:0000259" key="1">
    <source>
        <dbReference type="Pfam" id="PF04754"/>
    </source>
</evidence>
<dbReference type="EMBL" id="RSCL01000001">
    <property type="protein sequence ID" value="RUT09772.1"/>
    <property type="molecule type" value="Genomic_DNA"/>
</dbReference>
<proteinExistence type="predicted"/>
<keyword evidence="3" id="KW-1185">Reference proteome</keyword>
<name>A0A3S1AV64_9CYAN</name>
<gene>
    <name evidence="2" type="ORF">DSM106972_002670</name>
</gene>
<reference evidence="2" key="1">
    <citation type="submission" date="2018-12" db="EMBL/GenBank/DDBJ databases">
        <authorList>
            <person name="Will S."/>
            <person name="Neumann-Schaal M."/>
            <person name="Henke P."/>
        </authorList>
    </citation>
    <scope>NUCLEOTIDE SEQUENCE</scope>
    <source>
        <strain evidence="2">PCC 7102</strain>
    </source>
</reference>
<organism evidence="2 3">
    <name type="scientific">Dulcicalothrix desertica PCC 7102</name>
    <dbReference type="NCBI Taxonomy" id="232991"/>
    <lineage>
        <taxon>Bacteria</taxon>
        <taxon>Bacillati</taxon>
        <taxon>Cyanobacteriota</taxon>
        <taxon>Cyanophyceae</taxon>
        <taxon>Nostocales</taxon>
        <taxon>Calotrichaceae</taxon>
        <taxon>Dulcicalothrix</taxon>
    </lineage>
</organism>
<dbReference type="InterPro" id="IPR006842">
    <property type="entry name" value="Transposase_31"/>
</dbReference>
<reference evidence="2" key="2">
    <citation type="journal article" date="2019" name="Genome Biol. Evol.">
        <title>Day and night: Metabolic profiles and evolutionary relationships of six axenic non-marine cyanobacteria.</title>
        <authorList>
            <person name="Will S.E."/>
            <person name="Henke P."/>
            <person name="Boedeker C."/>
            <person name="Huang S."/>
            <person name="Brinkmann H."/>
            <person name="Rohde M."/>
            <person name="Jarek M."/>
            <person name="Friedl T."/>
            <person name="Seufert S."/>
            <person name="Schumacher M."/>
            <person name="Overmann J."/>
            <person name="Neumann-Schaal M."/>
            <person name="Petersen J."/>
        </authorList>
    </citation>
    <scope>NUCLEOTIDE SEQUENCE [LARGE SCALE GENOMIC DNA]</scope>
    <source>
        <strain evidence="2">PCC 7102</strain>
    </source>
</reference>
<feature type="domain" description="Transposase (putative) YhgA-like" evidence="1">
    <location>
        <begin position="3"/>
        <end position="97"/>
    </location>
</feature>
<dbReference type="Proteomes" id="UP000271624">
    <property type="component" value="Unassembled WGS sequence"/>
</dbReference>
<sequence>MIDHDGLFKKLIQNFFIDFIELFFPDISNVLDKDSITFLPQEILTDVRKGEKKIIDVLVQAKYKNETTLFIIHIEHQSYIQKDFSERMFLYFADLFKIYGIPIIPIVIFSHDATVNCATV</sequence>
<dbReference type="RefSeq" id="WP_325052142.1">
    <property type="nucleotide sequence ID" value="NZ_RSCL01000001.1"/>
</dbReference>
<protein>
    <recommendedName>
        <fullName evidence="1">Transposase (putative) YhgA-like domain-containing protein</fullName>
    </recommendedName>
</protein>
<evidence type="ECO:0000313" key="2">
    <source>
        <dbReference type="EMBL" id="RUT09772.1"/>
    </source>
</evidence>
<comment type="caution">
    <text evidence="2">The sequence shown here is derived from an EMBL/GenBank/DDBJ whole genome shotgun (WGS) entry which is preliminary data.</text>
</comment>
<accession>A0A3S1AV64</accession>
<evidence type="ECO:0000313" key="3">
    <source>
        <dbReference type="Proteomes" id="UP000271624"/>
    </source>
</evidence>